<dbReference type="Pfam" id="PF00672">
    <property type="entry name" value="HAMP"/>
    <property type="match status" value="1"/>
</dbReference>
<dbReference type="PRINTS" id="PR00260">
    <property type="entry name" value="CHEMTRNSDUCR"/>
</dbReference>
<name>A0A2S0VWB3_9ALTE</name>
<evidence type="ECO:0000259" key="7">
    <source>
        <dbReference type="PROSITE" id="PS50111"/>
    </source>
</evidence>
<evidence type="ECO:0000313" key="10">
    <source>
        <dbReference type="Proteomes" id="UP000244441"/>
    </source>
</evidence>
<evidence type="ECO:0000256" key="6">
    <source>
        <dbReference type="SAM" id="Phobius"/>
    </source>
</evidence>
<gene>
    <name evidence="9" type="ORF">C2869_19825</name>
</gene>
<keyword evidence="5" id="KW-0175">Coiled coil</keyword>
<dbReference type="GO" id="GO:0007165">
    <property type="term" value="P:signal transduction"/>
    <property type="evidence" value="ECO:0007669"/>
    <property type="project" value="UniProtKB-KW"/>
</dbReference>
<dbReference type="SUPFAM" id="SSF58104">
    <property type="entry name" value="Methyl-accepting chemotaxis protein (MCP) signaling domain"/>
    <property type="match status" value="1"/>
</dbReference>
<dbReference type="RefSeq" id="WP_108604564.1">
    <property type="nucleotide sequence ID" value="NZ_CP026604.1"/>
</dbReference>
<dbReference type="Pfam" id="PF08376">
    <property type="entry name" value="NIT"/>
    <property type="match status" value="1"/>
</dbReference>
<dbReference type="Gene3D" id="1.10.287.950">
    <property type="entry name" value="Methyl-accepting chemotaxis protein"/>
    <property type="match status" value="1"/>
</dbReference>
<feature type="domain" description="Methyl-accepting transducer" evidence="7">
    <location>
        <begin position="402"/>
        <end position="638"/>
    </location>
</feature>
<accession>A0A2S0VWB3</accession>
<dbReference type="Pfam" id="PF00015">
    <property type="entry name" value="MCPsignal"/>
    <property type="match status" value="1"/>
</dbReference>
<dbReference type="AlphaFoldDB" id="A0A2S0VWB3"/>
<dbReference type="GO" id="GO:0016020">
    <property type="term" value="C:membrane"/>
    <property type="evidence" value="ECO:0007669"/>
    <property type="project" value="UniProtKB-SubCell"/>
</dbReference>
<evidence type="ECO:0008006" key="11">
    <source>
        <dbReference type="Google" id="ProtNLM"/>
    </source>
</evidence>
<dbReference type="CDD" id="cd11386">
    <property type="entry name" value="MCP_signal"/>
    <property type="match status" value="1"/>
</dbReference>
<reference evidence="9 10" key="1">
    <citation type="submission" date="2018-01" db="EMBL/GenBank/DDBJ databases">
        <title>Genome sequence of a Cantenovulum-like bacteria.</title>
        <authorList>
            <person name="Tan W.R."/>
            <person name="Lau N.-S."/>
            <person name="Go F."/>
            <person name="Amirul A.-A.A."/>
        </authorList>
    </citation>
    <scope>NUCLEOTIDE SEQUENCE [LARGE SCALE GENOMIC DNA]</scope>
    <source>
        <strain evidence="9 10">CCB-QB4</strain>
    </source>
</reference>
<organism evidence="9 10">
    <name type="scientific">Saccharobesus litoralis</name>
    <dbReference type="NCBI Taxonomy" id="2172099"/>
    <lineage>
        <taxon>Bacteria</taxon>
        <taxon>Pseudomonadati</taxon>
        <taxon>Pseudomonadota</taxon>
        <taxon>Gammaproteobacteria</taxon>
        <taxon>Alteromonadales</taxon>
        <taxon>Alteromonadaceae</taxon>
        <taxon>Saccharobesus</taxon>
    </lineage>
</organism>
<dbReference type="SMART" id="SM00304">
    <property type="entry name" value="HAMP"/>
    <property type="match status" value="1"/>
</dbReference>
<evidence type="ECO:0000259" key="8">
    <source>
        <dbReference type="PROSITE" id="PS50885"/>
    </source>
</evidence>
<keyword evidence="10" id="KW-1185">Reference proteome</keyword>
<evidence type="ECO:0000256" key="1">
    <source>
        <dbReference type="ARBA" id="ARBA00004370"/>
    </source>
</evidence>
<keyword evidence="2 4" id="KW-0807">Transducer</keyword>
<dbReference type="CDD" id="cd06225">
    <property type="entry name" value="HAMP"/>
    <property type="match status" value="1"/>
</dbReference>
<dbReference type="PANTHER" id="PTHR32089">
    <property type="entry name" value="METHYL-ACCEPTING CHEMOTAXIS PROTEIN MCPB"/>
    <property type="match status" value="1"/>
</dbReference>
<dbReference type="Proteomes" id="UP000244441">
    <property type="component" value="Chromosome"/>
</dbReference>
<dbReference type="EMBL" id="CP026604">
    <property type="protein sequence ID" value="AWB68509.1"/>
    <property type="molecule type" value="Genomic_DNA"/>
</dbReference>
<dbReference type="PROSITE" id="PS50111">
    <property type="entry name" value="CHEMOTAXIS_TRANSDUC_2"/>
    <property type="match status" value="1"/>
</dbReference>
<comment type="subcellular location">
    <subcellularLocation>
        <location evidence="1">Membrane</location>
    </subcellularLocation>
</comment>
<feature type="coiled-coil region" evidence="5">
    <location>
        <begin position="473"/>
        <end position="500"/>
    </location>
</feature>
<evidence type="ECO:0000256" key="3">
    <source>
        <dbReference type="ARBA" id="ARBA00029447"/>
    </source>
</evidence>
<evidence type="ECO:0000313" key="9">
    <source>
        <dbReference type="EMBL" id="AWB68509.1"/>
    </source>
</evidence>
<sequence>MNILNHLKIRTRILVLVLFPTLIVCAFAINQFGQASAKQTAMQKLSIAMDLVRQTGGLLQEMQSERDYSYGYIAGNPVGSNKHKYAERLTNQRTKVDATISNYKRYVAANNDKFNQLEGIPKLISDTVNTFEDTLDARGYIDKVQLQDENKKWVINRYITTNSRALAIVNGTVRLAANNEQLSLLTSAYAALMQIDNIYSAERSSKIRLLNQDAIDYTSIGNNKGDWRQLQDANARLRTYAPADVMQVYTEKHMDSDLQKELYNMRHKLLQMGGQKYDMNPDVWFDKASQNMNTLREVIAYVEKRIAQETQKQLEQATASVNWNIFLVVFVLLAITFISYLIIRSINAPLKTLMREMGHVATSKDVSQAMPVAGSDELAEVAKAFNILQESFNQALLGVRNEVSTMNRLTTSVSQAMHENQNRAESQTRATDNVSVAVNEMTATIEEVAGIAQNAAGAVSAAHDSSIQSAENANACKEIMEKLVTELASTQEQVNQLNSETEVIGNVLEVIQSIAEQTNLLALNAAIEAARAGEQGRGFAVVADEVRNLASRTQESTEQIRQQIEALQTGSRATTNSMGELQKQGLQAVDVVVNSVAAFDVLREELDKISGLSSQIATAAEQQTVVASEINERVHGIKDDTEEMMSQTDATVQACGQLENTGSTLNNYVNAFKVHE</sequence>
<dbReference type="InterPro" id="IPR004090">
    <property type="entry name" value="Chemotax_Me-accpt_rcpt"/>
</dbReference>
<dbReference type="FunFam" id="1.10.287.950:FF:000001">
    <property type="entry name" value="Methyl-accepting chemotaxis sensory transducer"/>
    <property type="match status" value="1"/>
</dbReference>
<comment type="similarity">
    <text evidence="3">Belongs to the methyl-accepting chemotaxis (MCP) protein family.</text>
</comment>
<keyword evidence="6" id="KW-0812">Transmembrane</keyword>
<dbReference type="KEGG" id="cate:C2869_19825"/>
<dbReference type="SMART" id="SM00283">
    <property type="entry name" value="MA"/>
    <property type="match status" value="1"/>
</dbReference>
<protein>
    <recommendedName>
        <fullName evidence="11">Methyl-accepting chemotaxis protein</fullName>
    </recommendedName>
</protein>
<feature type="domain" description="HAMP" evidence="8">
    <location>
        <begin position="344"/>
        <end position="397"/>
    </location>
</feature>
<proteinExistence type="inferred from homology"/>
<dbReference type="PROSITE" id="PS50885">
    <property type="entry name" value="HAMP"/>
    <property type="match status" value="1"/>
</dbReference>
<evidence type="ECO:0000256" key="4">
    <source>
        <dbReference type="PROSITE-ProRule" id="PRU00284"/>
    </source>
</evidence>
<evidence type="ECO:0000256" key="2">
    <source>
        <dbReference type="ARBA" id="ARBA00023224"/>
    </source>
</evidence>
<dbReference type="GO" id="GO:0006935">
    <property type="term" value="P:chemotaxis"/>
    <property type="evidence" value="ECO:0007669"/>
    <property type="project" value="InterPro"/>
</dbReference>
<keyword evidence="6" id="KW-1133">Transmembrane helix</keyword>
<feature type="transmembrane region" description="Helical" evidence="6">
    <location>
        <begin position="323"/>
        <end position="343"/>
    </location>
</feature>
<dbReference type="OrthoDB" id="2489132at2"/>
<dbReference type="InterPro" id="IPR004089">
    <property type="entry name" value="MCPsignal_dom"/>
</dbReference>
<dbReference type="InterPro" id="IPR013587">
    <property type="entry name" value="Nitrate/nitrite_sensing"/>
</dbReference>
<evidence type="ECO:0000256" key="5">
    <source>
        <dbReference type="SAM" id="Coils"/>
    </source>
</evidence>
<keyword evidence="6" id="KW-0472">Membrane</keyword>
<dbReference type="InterPro" id="IPR003660">
    <property type="entry name" value="HAMP_dom"/>
</dbReference>
<dbReference type="PANTHER" id="PTHR32089:SF112">
    <property type="entry name" value="LYSOZYME-LIKE PROTEIN-RELATED"/>
    <property type="match status" value="1"/>
</dbReference>
<dbReference type="GO" id="GO:0004888">
    <property type="term" value="F:transmembrane signaling receptor activity"/>
    <property type="evidence" value="ECO:0007669"/>
    <property type="project" value="InterPro"/>
</dbReference>